<dbReference type="GO" id="GO:0051536">
    <property type="term" value="F:iron-sulfur cluster binding"/>
    <property type="evidence" value="ECO:0007669"/>
    <property type="project" value="UniProtKB-KW"/>
</dbReference>
<keyword evidence="1" id="KW-0949">S-adenosyl-L-methionine</keyword>
<dbReference type="GO" id="GO:0003824">
    <property type="term" value="F:catalytic activity"/>
    <property type="evidence" value="ECO:0007669"/>
    <property type="project" value="InterPro"/>
</dbReference>
<comment type="caution">
    <text evidence="6">The sequence shown here is derived from an EMBL/GenBank/DDBJ whole genome shotgun (WGS) entry which is preliminary data.</text>
</comment>
<keyword evidence="2" id="KW-0479">Metal-binding</keyword>
<dbReference type="Gene3D" id="3.20.20.70">
    <property type="entry name" value="Aldolase class I"/>
    <property type="match status" value="1"/>
</dbReference>
<dbReference type="EMBL" id="MHQT01000011">
    <property type="protein sequence ID" value="OHA09877.1"/>
    <property type="molecule type" value="Genomic_DNA"/>
</dbReference>
<evidence type="ECO:0000313" key="6">
    <source>
        <dbReference type="EMBL" id="OHA09877.1"/>
    </source>
</evidence>
<dbReference type="InterPro" id="IPR013785">
    <property type="entry name" value="Aldolase_TIM"/>
</dbReference>
<dbReference type="STRING" id="1802281.A3A44_02870"/>
<reference evidence="6 7" key="1">
    <citation type="journal article" date="2016" name="Nat. Commun.">
        <title>Thousands of microbial genomes shed light on interconnected biogeochemical processes in an aquifer system.</title>
        <authorList>
            <person name="Anantharaman K."/>
            <person name="Brown C.T."/>
            <person name="Hug L.A."/>
            <person name="Sharon I."/>
            <person name="Castelle C.J."/>
            <person name="Probst A.J."/>
            <person name="Thomas B.C."/>
            <person name="Singh A."/>
            <person name="Wilkins M.J."/>
            <person name="Karaoz U."/>
            <person name="Brodie E.L."/>
            <person name="Williams K.H."/>
            <person name="Hubbard S.S."/>
            <person name="Banfield J.F."/>
        </authorList>
    </citation>
    <scope>NUCLEOTIDE SEQUENCE [LARGE SCALE GENOMIC DNA]</scope>
</reference>
<organism evidence="6 7">
    <name type="scientific">Candidatus Sungbacteria bacterium RIFCSPLOWO2_01_FULL_60_25</name>
    <dbReference type="NCBI Taxonomy" id="1802281"/>
    <lineage>
        <taxon>Bacteria</taxon>
        <taxon>Candidatus Sungiibacteriota</taxon>
    </lineage>
</organism>
<dbReference type="GO" id="GO:0046872">
    <property type="term" value="F:metal ion binding"/>
    <property type="evidence" value="ECO:0007669"/>
    <property type="project" value="UniProtKB-KW"/>
</dbReference>
<evidence type="ECO:0000256" key="1">
    <source>
        <dbReference type="ARBA" id="ARBA00022691"/>
    </source>
</evidence>
<dbReference type="InterPro" id="IPR007197">
    <property type="entry name" value="rSAM"/>
</dbReference>
<proteinExistence type="predicted"/>
<evidence type="ECO:0000256" key="3">
    <source>
        <dbReference type="ARBA" id="ARBA00023004"/>
    </source>
</evidence>
<sequence length="383" mass="44004">MIASLQSEVPATLEVTLERACNLQCEHCVYGPERSSRLISEKRGLPEILLNVIRQLPRENDPPFFRRPVLIHGGRILRAWHLDILERVRELRPDIDISLIDNGTYVAYLDELARLGFRFNWLDLSVDGLEEAHNRQRDPQGRLHGAWSPWNVVMNGFKHARQVVVPYESGGTVSALMTLTRLNFGDIGGLVDFVFENKLADEMHYCPMSPERSENFAIELDDEEFGHAWSELVRVFQRYGSERVFFKLFQLEDLKKLERTVGSRALWGALTDESVKTFVEGNVIFEVEGVVVSFFPVSIWPHEAFFVDADGVNRVAHAQKFTLEQLRRGTGEKAAYTIAALTSREDYPVAYQRAAHHWWERFGAARYMSELEYFAGLRERAGE</sequence>
<name>A0A1G2LE29_9BACT</name>
<dbReference type="SFLD" id="SFLDS00029">
    <property type="entry name" value="Radical_SAM"/>
    <property type="match status" value="1"/>
</dbReference>
<dbReference type="SUPFAM" id="SSF102114">
    <property type="entry name" value="Radical SAM enzymes"/>
    <property type="match status" value="1"/>
</dbReference>
<evidence type="ECO:0000256" key="2">
    <source>
        <dbReference type="ARBA" id="ARBA00022723"/>
    </source>
</evidence>
<dbReference type="InterPro" id="IPR050377">
    <property type="entry name" value="Radical_SAM_PqqE_MftC-like"/>
</dbReference>
<accession>A0A1G2LE29</accession>
<keyword evidence="3" id="KW-0408">Iron</keyword>
<dbReference type="Proteomes" id="UP000178977">
    <property type="component" value="Unassembled WGS sequence"/>
</dbReference>
<dbReference type="PANTHER" id="PTHR11228:SF7">
    <property type="entry name" value="PQQA PEPTIDE CYCLASE"/>
    <property type="match status" value="1"/>
</dbReference>
<feature type="domain" description="Radical SAM core" evidence="5">
    <location>
        <begin position="19"/>
        <end position="193"/>
    </location>
</feature>
<protein>
    <recommendedName>
        <fullName evidence="5">Radical SAM core domain-containing protein</fullName>
    </recommendedName>
</protein>
<evidence type="ECO:0000256" key="4">
    <source>
        <dbReference type="ARBA" id="ARBA00023014"/>
    </source>
</evidence>
<evidence type="ECO:0000259" key="5">
    <source>
        <dbReference type="Pfam" id="PF04055"/>
    </source>
</evidence>
<gene>
    <name evidence="6" type="ORF">A3A44_02870</name>
</gene>
<dbReference type="InterPro" id="IPR058240">
    <property type="entry name" value="rSAM_sf"/>
</dbReference>
<dbReference type="CDD" id="cd01335">
    <property type="entry name" value="Radical_SAM"/>
    <property type="match status" value="1"/>
</dbReference>
<dbReference type="AlphaFoldDB" id="A0A1G2LE29"/>
<evidence type="ECO:0000313" key="7">
    <source>
        <dbReference type="Proteomes" id="UP000178977"/>
    </source>
</evidence>
<dbReference type="PANTHER" id="PTHR11228">
    <property type="entry name" value="RADICAL SAM DOMAIN PROTEIN"/>
    <property type="match status" value="1"/>
</dbReference>
<dbReference type="Pfam" id="PF04055">
    <property type="entry name" value="Radical_SAM"/>
    <property type="match status" value="1"/>
</dbReference>
<keyword evidence="4" id="KW-0411">Iron-sulfur</keyword>